<proteinExistence type="predicted"/>
<gene>
    <name evidence="2" type="ORF">EVAR_22561_1</name>
</gene>
<keyword evidence="3" id="KW-1185">Reference proteome</keyword>
<dbReference type="InterPro" id="IPR001254">
    <property type="entry name" value="Trypsin_dom"/>
</dbReference>
<evidence type="ECO:0000313" key="3">
    <source>
        <dbReference type="Proteomes" id="UP000299102"/>
    </source>
</evidence>
<evidence type="ECO:0000313" key="2">
    <source>
        <dbReference type="EMBL" id="GBP22275.1"/>
    </source>
</evidence>
<sequence length="208" mass="23343">MSYSTTDVLITCVFIDIPLPRRVLLHPLFEIAALEPRATRAVPCPLAVLTTADPMRRRRPAPLQLHNRPVPHHTLAEYRRGAAASVVKFRSVSESYYPRGVISCWSLERNMISDEREAVPSRPNDTNFCRRPEAVLGAHSLYDRYESGRRILNVAQTVAHPDYDPGSHENDLALLRLANVVQFTEFEGGLDMGSGALKAIIHHRPFAP</sequence>
<organism evidence="2 3">
    <name type="scientific">Eumeta variegata</name>
    <name type="common">Bagworm moth</name>
    <name type="synonym">Eumeta japonica</name>
    <dbReference type="NCBI Taxonomy" id="151549"/>
    <lineage>
        <taxon>Eukaryota</taxon>
        <taxon>Metazoa</taxon>
        <taxon>Ecdysozoa</taxon>
        <taxon>Arthropoda</taxon>
        <taxon>Hexapoda</taxon>
        <taxon>Insecta</taxon>
        <taxon>Pterygota</taxon>
        <taxon>Neoptera</taxon>
        <taxon>Endopterygota</taxon>
        <taxon>Lepidoptera</taxon>
        <taxon>Glossata</taxon>
        <taxon>Ditrysia</taxon>
        <taxon>Tineoidea</taxon>
        <taxon>Psychidae</taxon>
        <taxon>Oiketicinae</taxon>
        <taxon>Eumeta</taxon>
    </lineage>
</organism>
<accession>A0A4C1U7C9</accession>
<dbReference type="Pfam" id="PF00089">
    <property type="entry name" value="Trypsin"/>
    <property type="match status" value="1"/>
</dbReference>
<dbReference type="Proteomes" id="UP000299102">
    <property type="component" value="Unassembled WGS sequence"/>
</dbReference>
<dbReference type="GO" id="GO:0006508">
    <property type="term" value="P:proteolysis"/>
    <property type="evidence" value="ECO:0007669"/>
    <property type="project" value="InterPro"/>
</dbReference>
<protein>
    <recommendedName>
        <fullName evidence="1">Peptidase S1 domain-containing protein</fullName>
    </recommendedName>
</protein>
<dbReference type="GO" id="GO:0004252">
    <property type="term" value="F:serine-type endopeptidase activity"/>
    <property type="evidence" value="ECO:0007669"/>
    <property type="project" value="InterPro"/>
</dbReference>
<evidence type="ECO:0000259" key="1">
    <source>
        <dbReference type="Pfam" id="PF00089"/>
    </source>
</evidence>
<dbReference type="Gene3D" id="2.40.10.10">
    <property type="entry name" value="Trypsin-like serine proteases"/>
    <property type="match status" value="1"/>
</dbReference>
<feature type="domain" description="Peptidase S1" evidence="1">
    <location>
        <begin position="133"/>
        <end position="188"/>
    </location>
</feature>
<dbReference type="SUPFAM" id="SSF50494">
    <property type="entry name" value="Trypsin-like serine proteases"/>
    <property type="match status" value="1"/>
</dbReference>
<name>A0A4C1U7C9_EUMVA</name>
<dbReference type="AlphaFoldDB" id="A0A4C1U7C9"/>
<dbReference type="InterPro" id="IPR009003">
    <property type="entry name" value="Peptidase_S1_PA"/>
</dbReference>
<comment type="caution">
    <text evidence="2">The sequence shown here is derived from an EMBL/GenBank/DDBJ whole genome shotgun (WGS) entry which is preliminary data.</text>
</comment>
<reference evidence="2 3" key="1">
    <citation type="journal article" date="2019" name="Commun. Biol.">
        <title>The bagworm genome reveals a unique fibroin gene that provides high tensile strength.</title>
        <authorList>
            <person name="Kono N."/>
            <person name="Nakamura H."/>
            <person name="Ohtoshi R."/>
            <person name="Tomita M."/>
            <person name="Numata K."/>
            <person name="Arakawa K."/>
        </authorList>
    </citation>
    <scope>NUCLEOTIDE SEQUENCE [LARGE SCALE GENOMIC DNA]</scope>
</reference>
<dbReference type="InterPro" id="IPR043504">
    <property type="entry name" value="Peptidase_S1_PA_chymotrypsin"/>
</dbReference>
<dbReference type="EMBL" id="BGZK01000138">
    <property type="protein sequence ID" value="GBP22275.1"/>
    <property type="molecule type" value="Genomic_DNA"/>
</dbReference>